<reference evidence="1" key="1">
    <citation type="journal article" date="2019" name="Sci. Rep.">
        <title>Draft genome of Tanacetum cinerariifolium, the natural source of mosquito coil.</title>
        <authorList>
            <person name="Yamashiro T."/>
            <person name="Shiraishi A."/>
            <person name="Satake H."/>
            <person name="Nakayama K."/>
        </authorList>
    </citation>
    <scope>NUCLEOTIDE SEQUENCE</scope>
</reference>
<proteinExistence type="predicted"/>
<name>A0A699X1B3_TANCI</name>
<gene>
    <name evidence="1" type="ORF">Tci_925514</name>
</gene>
<dbReference type="EMBL" id="BKCJ011795722">
    <property type="protein sequence ID" value="GFD53545.1"/>
    <property type="molecule type" value="Genomic_DNA"/>
</dbReference>
<sequence>HGQVGRHKAHDGAGVFGVEQVGVGGLAEQALHQHGVVGFGEVGEGAAAGQLLQQQGAVALTLGGGQVDGALQRAAGPGQVFGLVHVVVYRPSC</sequence>
<dbReference type="AlphaFoldDB" id="A0A699X1B3"/>
<evidence type="ECO:0000313" key="1">
    <source>
        <dbReference type="EMBL" id="GFD53545.1"/>
    </source>
</evidence>
<accession>A0A699X1B3</accession>
<organism evidence="1">
    <name type="scientific">Tanacetum cinerariifolium</name>
    <name type="common">Dalmatian daisy</name>
    <name type="synonym">Chrysanthemum cinerariifolium</name>
    <dbReference type="NCBI Taxonomy" id="118510"/>
    <lineage>
        <taxon>Eukaryota</taxon>
        <taxon>Viridiplantae</taxon>
        <taxon>Streptophyta</taxon>
        <taxon>Embryophyta</taxon>
        <taxon>Tracheophyta</taxon>
        <taxon>Spermatophyta</taxon>
        <taxon>Magnoliopsida</taxon>
        <taxon>eudicotyledons</taxon>
        <taxon>Gunneridae</taxon>
        <taxon>Pentapetalae</taxon>
        <taxon>asterids</taxon>
        <taxon>campanulids</taxon>
        <taxon>Asterales</taxon>
        <taxon>Asteraceae</taxon>
        <taxon>Asteroideae</taxon>
        <taxon>Anthemideae</taxon>
        <taxon>Anthemidinae</taxon>
        <taxon>Tanacetum</taxon>
    </lineage>
</organism>
<protein>
    <submittedName>
        <fullName evidence="1">Uncharacterized protein</fullName>
    </submittedName>
</protein>
<feature type="non-terminal residue" evidence="1">
    <location>
        <position position="1"/>
    </location>
</feature>
<comment type="caution">
    <text evidence="1">The sequence shown here is derived from an EMBL/GenBank/DDBJ whole genome shotgun (WGS) entry which is preliminary data.</text>
</comment>